<sequence>MESDANGGGIPGGIAGGAGYDSHVTFYVAVDNVENALQKAESLGGTRRLGPVASPSGKLAVGHFTDPEGHLIGVAGGA</sequence>
<evidence type="ECO:0008006" key="3">
    <source>
        <dbReference type="Google" id="ProtNLM"/>
    </source>
</evidence>
<evidence type="ECO:0000313" key="1">
    <source>
        <dbReference type="EMBL" id="GLQ55040.1"/>
    </source>
</evidence>
<keyword evidence="2" id="KW-1185">Reference proteome</keyword>
<accession>A0ABQ5W4P3</accession>
<dbReference type="Proteomes" id="UP001156691">
    <property type="component" value="Unassembled WGS sequence"/>
</dbReference>
<protein>
    <recommendedName>
        <fullName evidence="3">VOC domain-containing protein</fullName>
    </recommendedName>
</protein>
<name>A0ABQ5W4P3_9HYPH</name>
<evidence type="ECO:0000313" key="2">
    <source>
        <dbReference type="Proteomes" id="UP001156691"/>
    </source>
</evidence>
<dbReference type="InterPro" id="IPR029068">
    <property type="entry name" value="Glyas_Bleomycin-R_OHBP_Dase"/>
</dbReference>
<dbReference type="RefSeq" id="WP_284340480.1">
    <property type="nucleotide sequence ID" value="NZ_BSNS01000011.1"/>
</dbReference>
<dbReference type="SUPFAM" id="SSF54593">
    <property type="entry name" value="Glyoxalase/Bleomycin resistance protein/Dihydroxybiphenyl dioxygenase"/>
    <property type="match status" value="1"/>
</dbReference>
<proteinExistence type="predicted"/>
<organism evidence="1 2">
    <name type="scientific">Devosia nitrariae</name>
    <dbReference type="NCBI Taxonomy" id="2071872"/>
    <lineage>
        <taxon>Bacteria</taxon>
        <taxon>Pseudomonadati</taxon>
        <taxon>Pseudomonadota</taxon>
        <taxon>Alphaproteobacteria</taxon>
        <taxon>Hyphomicrobiales</taxon>
        <taxon>Devosiaceae</taxon>
        <taxon>Devosia</taxon>
    </lineage>
</organism>
<dbReference type="Gene3D" id="3.10.180.10">
    <property type="entry name" value="2,3-Dihydroxybiphenyl 1,2-Dioxygenase, domain 1"/>
    <property type="match status" value="1"/>
</dbReference>
<comment type="caution">
    <text evidence="1">The sequence shown here is derived from an EMBL/GenBank/DDBJ whole genome shotgun (WGS) entry which is preliminary data.</text>
</comment>
<dbReference type="EMBL" id="BSNS01000011">
    <property type="protein sequence ID" value="GLQ55040.1"/>
    <property type="molecule type" value="Genomic_DNA"/>
</dbReference>
<gene>
    <name evidence="1" type="ORF">GCM10010862_22990</name>
</gene>
<reference evidence="2" key="1">
    <citation type="journal article" date="2019" name="Int. J. Syst. Evol. Microbiol.">
        <title>The Global Catalogue of Microorganisms (GCM) 10K type strain sequencing project: providing services to taxonomists for standard genome sequencing and annotation.</title>
        <authorList>
            <consortium name="The Broad Institute Genomics Platform"/>
            <consortium name="The Broad Institute Genome Sequencing Center for Infectious Disease"/>
            <person name="Wu L."/>
            <person name="Ma J."/>
        </authorList>
    </citation>
    <scope>NUCLEOTIDE SEQUENCE [LARGE SCALE GENOMIC DNA]</scope>
    <source>
        <strain evidence="2">NBRC 112416</strain>
    </source>
</reference>